<dbReference type="Pfam" id="PF00107">
    <property type="entry name" value="ADH_zinc_N"/>
    <property type="match status" value="1"/>
</dbReference>
<comment type="caution">
    <text evidence="2">The sequence shown here is derived from an EMBL/GenBank/DDBJ whole genome shotgun (WGS) entry which is preliminary data.</text>
</comment>
<dbReference type="Gene3D" id="3.40.50.720">
    <property type="entry name" value="NAD(P)-binding Rossmann-like Domain"/>
    <property type="match status" value="1"/>
</dbReference>
<dbReference type="Proteomes" id="UP000295536">
    <property type="component" value="Unassembled WGS sequence"/>
</dbReference>
<dbReference type="Pfam" id="PF08240">
    <property type="entry name" value="ADH_N"/>
    <property type="match status" value="1"/>
</dbReference>
<evidence type="ECO:0000259" key="1">
    <source>
        <dbReference type="SMART" id="SM00829"/>
    </source>
</evidence>
<dbReference type="InterPro" id="IPR051397">
    <property type="entry name" value="Zn-ADH-like_protein"/>
</dbReference>
<evidence type="ECO:0000313" key="4">
    <source>
        <dbReference type="Proteomes" id="UP000295536"/>
    </source>
</evidence>
<organism evidence="2 4">
    <name type="scientific">Tepidimonas ignava</name>
    <dbReference type="NCBI Taxonomy" id="114249"/>
    <lineage>
        <taxon>Bacteria</taxon>
        <taxon>Pseudomonadati</taxon>
        <taxon>Pseudomonadota</taxon>
        <taxon>Betaproteobacteria</taxon>
        <taxon>Burkholderiales</taxon>
        <taxon>Tepidimonas</taxon>
    </lineage>
</organism>
<dbReference type="RefSeq" id="WP_132963338.1">
    <property type="nucleotide sequence ID" value="NZ_DAIPFN010000029.1"/>
</dbReference>
<dbReference type="InterPro" id="IPR036291">
    <property type="entry name" value="NAD(P)-bd_dom_sf"/>
</dbReference>
<dbReference type="InterPro" id="IPR013149">
    <property type="entry name" value="ADH-like_C"/>
</dbReference>
<evidence type="ECO:0000313" key="5">
    <source>
        <dbReference type="Proteomes" id="UP000315577"/>
    </source>
</evidence>
<dbReference type="AlphaFoldDB" id="A0A4R3L808"/>
<keyword evidence="5" id="KW-1185">Reference proteome</keyword>
<dbReference type="EC" id="1.3.1.84" evidence="3"/>
<proteinExistence type="predicted"/>
<dbReference type="NCBIfam" id="TIGR02823">
    <property type="entry name" value="oxido_YhdH"/>
    <property type="match status" value="1"/>
</dbReference>
<dbReference type="SUPFAM" id="SSF50129">
    <property type="entry name" value="GroES-like"/>
    <property type="match status" value="1"/>
</dbReference>
<dbReference type="Gene3D" id="3.90.180.10">
    <property type="entry name" value="Medium-chain alcohol dehydrogenases, catalytic domain"/>
    <property type="match status" value="1"/>
</dbReference>
<dbReference type="InterPro" id="IPR011032">
    <property type="entry name" value="GroES-like_sf"/>
</dbReference>
<dbReference type="GO" id="GO:0043957">
    <property type="term" value="F:acryloyl-CoA reductase (NADPH) activity"/>
    <property type="evidence" value="ECO:0007669"/>
    <property type="project" value="UniProtKB-EC"/>
</dbReference>
<dbReference type="CDD" id="cd08288">
    <property type="entry name" value="MDR_yhdh"/>
    <property type="match status" value="1"/>
</dbReference>
<dbReference type="EMBL" id="VJNC01000015">
    <property type="protein sequence ID" value="TSE19773.1"/>
    <property type="molecule type" value="Genomic_DNA"/>
</dbReference>
<dbReference type="InterPro" id="IPR014188">
    <property type="entry name" value="Acrylyl-CoA_reductase_AcuI"/>
</dbReference>
<feature type="domain" description="Enoyl reductase (ER)" evidence="1">
    <location>
        <begin position="15"/>
        <end position="329"/>
    </location>
</feature>
<dbReference type="InterPro" id="IPR013154">
    <property type="entry name" value="ADH-like_N"/>
</dbReference>
<protein>
    <submittedName>
        <fullName evidence="2">Acrylyl-CoA reductase (NADPH)</fullName>
    </submittedName>
    <submittedName>
        <fullName evidence="3">Acrylyl-CoA reductase AcuI</fullName>
        <ecNumber evidence="3">1.3.1.84</ecNumber>
    </submittedName>
</protein>
<dbReference type="InterPro" id="IPR020843">
    <property type="entry name" value="ER"/>
</dbReference>
<dbReference type="SUPFAM" id="SSF51735">
    <property type="entry name" value="NAD(P)-binding Rossmann-fold domains"/>
    <property type="match status" value="1"/>
</dbReference>
<dbReference type="OrthoDB" id="9782155at2"/>
<dbReference type="PANTHER" id="PTHR43677">
    <property type="entry name" value="SHORT-CHAIN DEHYDROGENASE/REDUCTASE"/>
    <property type="match status" value="1"/>
</dbReference>
<reference evidence="2 4" key="1">
    <citation type="submission" date="2019-03" db="EMBL/GenBank/DDBJ databases">
        <title>Genomic Encyclopedia of Type Strains, Phase IV (KMG-IV): sequencing the most valuable type-strain genomes for metagenomic binning, comparative biology and taxonomic classification.</title>
        <authorList>
            <person name="Goeker M."/>
        </authorList>
    </citation>
    <scope>NUCLEOTIDE SEQUENCE [LARGE SCALE GENOMIC DNA]</scope>
    <source>
        <strain evidence="2 4">DSM 12034</strain>
    </source>
</reference>
<dbReference type="PANTHER" id="PTHR43677:SF1">
    <property type="entry name" value="ACRYLYL-COA REDUCTASE ACUI-RELATED"/>
    <property type="match status" value="1"/>
</dbReference>
<gene>
    <name evidence="3" type="primary">acuI</name>
    <name evidence="2" type="ORF">EDC36_11537</name>
    <name evidence="3" type="ORF">Tigna_02100</name>
</gene>
<dbReference type="SMART" id="SM00829">
    <property type="entry name" value="PKS_ER"/>
    <property type="match status" value="1"/>
</dbReference>
<evidence type="ECO:0000313" key="3">
    <source>
        <dbReference type="EMBL" id="TSE19773.1"/>
    </source>
</evidence>
<evidence type="ECO:0000313" key="2">
    <source>
        <dbReference type="EMBL" id="TCS95288.1"/>
    </source>
</evidence>
<accession>A0A4R3L808</accession>
<sequence length="333" mass="34522">MALRALWIDKTDAAGYTCTLTELPDERLPAGEVTVQVAYSTLNYKDALAITGRSPVVRQFPMVPGIDLAGTVLASDDARFRPGDAVLLNGWGMGEVHWGGLAQRARVRADWLQPLPAPLSAWDAMAIGTAGYTAALCVQALQAHWAAQGVAPGSGEVLVTGAAGGVGSIAVVLLARAGHRVVASTGRPQEADYLRQLGAAEVIDRATLAAPGKPLQKERWIGVVDAVGSHTLANACASTRYGGAVAACGLAQGMDFPATVAPFILRGVTLYGIDSVMAPMPRRHAAWALLAQTLDHATLQGLSRTIGLADALDAAQAVLAGQVRGRLVVDVNA</sequence>
<keyword evidence="3" id="KW-0560">Oxidoreductase</keyword>
<dbReference type="Proteomes" id="UP000315577">
    <property type="component" value="Unassembled WGS sequence"/>
</dbReference>
<dbReference type="EMBL" id="SMAH01000015">
    <property type="protein sequence ID" value="TCS95288.1"/>
    <property type="molecule type" value="Genomic_DNA"/>
</dbReference>
<name>A0A4R3L808_9BURK</name>
<reference evidence="3 5" key="2">
    <citation type="submission" date="2019-07" db="EMBL/GenBank/DDBJ databases">
        <title>Tepidimonas ignava SPS-1037 draft genome.</title>
        <authorList>
            <person name="Da Costa M.S."/>
            <person name="Froufe H.J.C."/>
            <person name="Egas C."/>
            <person name="Albuquerque L."/>
        </authorList>
    </citation>
    <scope>NUCLEOTIDE SEQUENCE [LARGE SCALE GENOMIC DNA]</scope>
    <source>
        <strain evidence="3 5">SPS-1037</strain>
    </source>
</reference>